<gene>
    <name evidence="1" type="ORF">M407DRAFT_241948</name>
</gene>
<keyword evidence="2" id="KW-1185">Reference proteome</keyword>
<dbReference type="Proteomes" id="UP000054248">
    <property type="component" value="Unassembled WGS sequence"/>
</dbReference>
<dbReference type="HOGENOM" id="CLU_2575606_0_0_1"/>
<name>A0A0C3QSM3_9AGAM</name>
<proteinExistence type="predicted"/>
<protein>
    <submittedName>
        <fullName evidence="1">Uncharacterized protein</fullName>
    </submittedName>
</protein>
<reference evidence="2" key="2">
    <citation type="submission" date="2015-01" db="EMBL/GenBank/DDBJ databases">
        <title>Evolutionary Origins and Diversification of the Mycorrhizal Mutualists.</title>
        <authorList>
            <consortium name="DOE Joint Genome Institute"/>
            <consortium name="Mycorrhizal Genomics Consortium"/>
            <person name="Kohler A."/>
            <person name="Kuo A."/>
            <person name="Nagy L.G."/>
            <person name="Floudas D."/>
            <person name="Copeland A."/>
            <person name="Barry K.W."/>
            <person name="Cichocki N."/>
            <person name="Veneault-Fourrey C."/>
            <person name="LaButti K."/>
            <person name="Lindquist E.A."/>
            <person name="Lipzen A."/>
            <person name="Lundell T."/>
            <person name="Morin E."/>
            <person name="Murat C."/>
            <person name="Riley R."/>
            <person name="Ohm R."/>
            <person name="Sun H."/>
            <person name="Tunlid A."/>
            <person name="Henrissat B."/>
            <person name="Grigoriev I.V."/>
            <person name="Hibbett D.S."/>
            <person name="Martin F."/>
        </authorList>
    </citation>
    <scope>NUCLEOTIDE SEQUENCE [LARGE SCALE GENOMIC DNA]</scope>
    <source>
        <strain evidence="2">MUT 4182</strain>
    </source>
</reference>
<accession>A0A0C3QSM3</accession>
<sequence length="81" mass="9417">MGPWKEGLDESERAAAELLRQVVLELIPSVKPRLMEGGYDEDLIDRWSLAAKEEIRTMEPKLYVLWKFGWATRTSEPWSPL</sequence>
<reference evidence="1 2" key="1">
    <citation type="submission" date="2014-04" db="EMBL/GenBank/DDBJ databases">
        <authorList>
            <consortium name="DOE Joint Genome Institute"/>
            <person name="Kuo A."/>
            <person name="Girlanda M."/>
            <person name="Perotto S."/>
            <person name="Kohler A."/>
            <person name="Nagy L.G."/>
            <person name="Floudas D."/>
            <person name="Copeland A."/>
            <person name="Barry K.W."/>
            <person name="Cichocki N."/>
            <person name="Veneault-Fourrey C."/>
            <person name="LaButti K."/>
            <person name="Lindquist E.A."/>
            <person name="Lipzen A."/>
            <person name="Lundell T."/>
            <person name="Morin E."/>
            <person name="Murat C."/>
            <person name="Sun H."/>
            <person name="Tunlid A."/>
            <person name="Henrissat B."/>
            <person name="Grigoriev I.V."/>
            <person name="Hibbett D.S."/>
            <person name="Martin F."/>
            <person name="Nordberg H.P."/>
            <person name="Cantor M.N."/>
            <person name="Hua S.X."/>
        </authorList>
    </citation>
    <scope>NUCLEOTIDE SEQUENCE [LARGE SCALE GENOMIC DNA]</scope>
    <source>
        <strain evidence="1 2">MUT 4182</strain>
    </source>
</reference>
<evidence type="ECO:0000313" key="2">
    <source>
        <dbReference type="Proteomes" id="UP000054248"/>
    </source>
</evidence>
<organism evidence="1 2">
    <name type="scientific">Tulasnella calospora MUT 4182</name>
    <dbReference type="NCBI Taxonomy" id="1051891"/>
    <lineage>
        <taxon>Eukaryota</taxon>
        <taxon>Fungi</taxon>
        <taxon>Dikarya</taxon>
        <taxon>Basidiomycota</taxon>
        <taxon>Agaricomycotina</taxon>
        <taxon>Agaricomycetes</taxon>
        <taxon>Cantharellales</taxon>
        <taxon>Tulasnellaceae</taxon>
        <taxon>Tulasnella</taxon>
    </lineage>
</organism>
<dbReference type="AlphaFoldDB" id="A0A0C3QSM3"/>
<dbReference type="EMBL" id="KN822966">
    <property type="protein sequence ID" value="KIO31029.1"/>
    <property type="molecule type" value="Genomic_DNA"/>
</dbReference>
<evidence type="ECO:0000313" key="1">
    <source>
        <dbReference type="EMBL" id="KIO31029.1"/>
    </source>
</evidence>